<evidence type="ECO:0000313" key="1">
    <source>
        <dbReference type="EMBL" id="KAK5629844.1"/>
    </source>
</evidence>
<gene>
    <name evidence="1" type="ORF">RRF57_005558</name>
</gene>
<reference evidence="1 2" key="1">
    <citation type="submission" date="2023-10" db="EMBL/GenBank/DDBJ databases">
        <title>Draft genome sequence of Xylaria bambusicola isolate GMP-LS, the root and basal stem rot pathogen of sugarcane in Indonesia.</title>
        <authorList>
            <person name="Selvaraj P."/>
            <person name="Muralishankar V."/>
            <person name="Muruganantham S."/>
            <person name="Sp S."/>
            <person name="Haryani S."/>
            <person name="Lau K.J.X."/>
            <person name="Naqvi N.I."/>
        </authorList>
    </citation>
    <scope>NUCLEOTIDE SEQUENCE [LARGE SCALE GENOMIC DNA]</scope>
    <source>
        <strain evidence="1">GMP-LS</strain>
    </source>
</reference>
<dbReference type="EMBL" id="JAWHQM010000013">
    <property type="protein sequence ID" value="KAK5629844.1"/>
    <property type="molecule type" value="Genomic_DNA"/>
</dbReference>
<dbReference type="AlphaFoldDB" id="A0AAN7UMF5"/>
<name>A0AAN7UMF5_9PEZI</name>
<protein>
    <submittedName>
        <fullName evidence="1">Uncharacterized protein</fullName>
    </submittedName>
</protein>
<keyword evidence="2" id="KW-1185">Reference proteome</keyword>
<dbReference type="Proteomes" id="UP001305414">
    <property type="component" value="Unassembled WGS sequence"/>
</dbReference>
<accession>A0AAN7UMF5</accession>
<sequence length="152" mass="16146">MPYTVRSVGIWTPQASPPRSGSPTIVSISIRFPFSISWHILGLNALSVGSTRIALSGTSSGSCTPFARAAAMISNMMGWIRSSIMCLLIRIRAVSMRNTAETGLYDALYTSLRQRANFTSASNDTSSLPAALYAAMYRRAASSAMPGATSGL</sequence>
<comment type="caution">
    <text evidence="1">The sequence shown here is derived from an EMBL/GenBank/DDBJ whole genome shotgun (WGS) entry which is preliminary data.</text>
</comment>
<proteinExistence type="predicted"/>
<evidence type="ECO:0000313" key="2">
    <source>
        <dbReference type="Proteomes" id="UP001305414"/>
    </source>
</evidence>
<organism evidence="1 2">
    <name type="scientific">Xylaria bambusicola</name>
    <dbReference type="NCBI Taxonomy" id="326684"/>
    <lineage>
        <taxon>Eukaryota</taxon>
        <taxon>Fungi</taxon>
        <taxon>Dikarya</taxon>
        <taxon>Ascomycota</taxon>
        <taxon>Pezizomycotina</taxon>
        <taxon>Sordariomycetes</taxon>
        <taxon>Xylariomycetidae</taxon>
        <taxon>Xylariales</taxon>
        <taxon>Xylariaceae</taxon>
        <taxon>Xylaria</taxon>
    </lineage>
</organism>